<dbReference type="PANTHER" id="PTHR42791:SF1">
    <property type="entry name" value="N-ACETYLTRANSFERASE DOMAIN-CONTAINING PROTEIN"/>
    <property type="match status" value="1"/>
</dbReference>
<dbReference type="Proteomes" id="UP001500653">
    <property type="component" value="Unassembled WGS sequence"/>
</dbReference>
<keyword evidence="4" id="KW-1185">Reference proteome</keyword>
<dbReference type="SUPFAM" id="SSF55729">
    <property type="entry name" value="Acyl-CoA N-acyltransferases (Nat)"/>
    <property type="match status" value="1"/>
</dbReference>
<evidence type="ECO:0000259" key="2">
    <source>
        <dbReference type="PROSITE" id="PS51186"/>
    </source>
</evidence>
<dbReference type="PROSITE" id="PS51186">
    <property type="entry name" value="GNAT"/>
    <property type="match status" value="1"/>
</dbReference>
<dbReference type="Pfam" id="PF00583">
    <property type="entry name" value="Acetyltransf_1"/>
    <property type="match status" value="1"/>
</dbReference>
<organism evidence="3 4">
    <name type="scientific">Prauserella halophila</name>
    <dbReference type="NCBI Taxonomy" id="185641"/>
    <lineage>
        <taxon>Bacteria</taxon>
        <taxon>Bacillati</taxon>
        <taxon>Actinomycetota</taxon>
        <taxon>Actinomycetes</taxon>
        <taxon>Pseudonocardiales</taxon>
        <taxon>Pseudonocardiaceae</taxon>
        <taxon>Prauserella</taxon>
    </lineage>
</organism>
<dbReference type="RefSeq" id="WP_253865904.1">
    <property type="nucleotide sequence ID" value="NZ_BAAALN010000012.1"/>
</dbReference>
<feature type="region of interest" description="Disordered" evidence="1">
    <location>
        <begin position="200"/>
        <end position="222"/>
    </location>
</feature>
<sequence>MPDPASAGETPADVTTRHATPADLDVIGPAYGEAAYDEAVASWLLPDEDRRRRLPELPAFHRYVRELVEAELLVVTEFQQQLAGFSVWLEADGSAGDDTSDAADASADESDALLREVYGDYVDRVRRVGALTAQRHPDEPYFYLQQMAVLPAYRGRGLGGSMLRHGLAVADGKGLPTYLEASTPRNRALYQRHGFADVGSPVALPEEGPRLQPMRRAPSASP</sequence>
<reference evidence="3 4" key="1">
    <citation type="journal article" date="2019" name="Int. J. Syst. Evol. Microbiol.">
        <title>The Global Catalogue of Microorganisms (GCM) 10K type strain sequencing project: providing services to taxonomists for standard genome sequencing and annotation.</title>
        <authorList>
            <consortium name="The Broad Institute Genomics Platform"/>
            <consortium name="The Broad Institute Genome Sequencing Center for Infectious Disease"/>
            <person name="Wu L."/>
            <person name="Ma J."/>
        </authorList>
    </citation>
    <scope>NUCLEOTIDE SEQUENCE [LARGE SCALE GENOMIC DNA]</scope>
    <source>
        <strain evidence="3 4">JCM 13023</strain>
    </source>
</reference>
<proteinExistence type="predicted"/>
<dbReference type="PANTHER" id="PTHR42791">
    <property type="entry name" value="GNAT FAMILY ACETYLTRANSFERASE"/>
    <property type="match status" value="1"/>
</dbReference>
<comment type="caution">
    <text evidence="3">The sequence shown here is derived from an EMBL/GenBank/DDBJ whole genome shotgun (WGS) entry which is preliminary data.</text>
</comment>
<evidence type="ECO:0000313" key="4">
    <source>
        <dbReference type="Proteomes" id="UP001500653"/>
    </source>
</evidence>
<accession>A0ABN1WDM3</accession>
<dbReference type="Gene3D" id="3.40.630.30">
    <property type="match status" value="1"/>
</dbReference>
<dbReference type="InterPro" id="IPR052523">
    <property type="entry name" value="Trichothecene_AcTrans"/>
</dbReference>
<feature type="domain" description="N-acetyltransferase" evidence="2">
    <location>
        <begin position="14"/>
        <end position="219"/>
    </location>
</feature>
<feature type="region of interest" description="Disordered" evidence="1">
    <location>
        <begin position="1"/>
        <end position="20"/>
    </location>
</feature>
<dbReference type="InterPro" id="IPR016181">
    <property type="entry name" value="Acyl_CoA_acyltransferase"/>
</dbReference>
<dbReference type="EMBL" id="BAAALN010000012">
    <property type="protein sequence ID" value="GAA1246809.1"/>
    <property type="molecule type" value="Genomic_DNA"/>
</dbReference>
<dbReference type="InterPro" id="IPR000182">
    <property type="entry name" value="GNAT_dom"/>
</dbReference>
<gene>
    <name evidence="3" type="ORF">GCM10009676_36280</name>
</gene>
<dbReference type="CDD" id="cd04301">
    <property type="entry name" value="NAT_SF"/>
    <property type="match status" value="1"/>
</dbReference>
<evidence type="ECO:0000256" key="1">
    <source>
        <dbReference type="SAM" id="MobiDB-lite"/>
    </source>
</evidence>
<name>A0ABN1WDM3_9PSEU</name>
<evidence type="ECO:0000313" key="3">
    <source>
        <dbReference type="EMBL" id="GAA1246809.1"/>
    </source>
</evidence>
<protein>
    <submittedName>
        <fullName evidence="3">GNAT family N-acetyltransferase</fullName>
    </submittedName>
</protein>